<comment type="caution">
    <text evidence="3">The sequence shown here is derived from an EMBL/GenBank/DDBJ whole genome shotgun (WGS) entry which is preliminary data.</text>
</comment>
<name>E6MGG9_9FIRM</name>
<evidence type="ECO:0000256" key="2">
    <source>
        <dbReference type="SAM" id="Phobius"/>
    </source>
</evidence>
<feature type="region of interest" description="Disordered" evidence="1">
    <location>
        <begin position="1"/>
        <end position="33"/>
    </location>
</feature>
<feature type="transmembrane region" description="Helical" evidence="2">
    <location>
        <begin position="48"/>
        <end position="66"/>
    </location>
</feature>
<dbReference type="Proteomes" id="UP000004754">
    <property type="component" value="Unassembled WGS sequence"/>
</dbReference>
<dbReference type="STRING" id="887929.HMP0721_1102"/>
<keyword evidence="2" id="KW-0472">Membrane</keyword>
<proteinExistence type="predicted"/>
<dbReference type="AlphaFoldDB" id="E6MGG9"/>
<reference evidence="3 4" key="1">
    <citation type="submission" date="2010-12" db="EMBL/GenBank/DDBJ databases">
        <authorList>
            <person name="Muzny D."/>
            <person name="Qin X."/>
            <person name="Deng J."/>
            <person name="Jiang H."/>
            <person name="Liu Y."/>
            <person name="Qu J."/>
            <person name="Song X.-Z."/>
            <person name="Zhang L."/>
            <person name="Thornton R."/>
            <person name="Coyle M."/>
            <person name="Francisco L."/>
            <person name="Jackson L."/>
            <person name="Javaid M."/>
            <person name="Korchina V."/>
            <person name="Kovar C."/>
            <person name="Mata R."/>
            <person name="Mathew T."/>
            <person name="Ngo R."/>
            <person name="Nguyen L."/>
            <person name="Nguyen N."/>
            <person name="Okwuonu G."/>
            <person name="Ongeri F."/>
            <person name="Pham C."/>
            <person name="Simmons D."/>
            <person name="Wilczek-Boney K."/>
            <person name="Hale W."/>
            <person name="Jakkamsetti A."/>
            <person name="Pham P."/>
            <person name="Ruth R."/>
            <person name="San Lucas F."/>
            <person name="Warren J."/>
            <person name="Zhang J."/>
            <person name="Zhao Z."/>
            <person name="Zhou C."/>
            <person name="Zhu D."/>
            <person name="Lee S."/>
            <person name="Bess C."/>
            <person name="Blankenburg K."/>
            <person name="Forbes L."/>
            <person name="Fu Q."/>
            <person name="Gubbala S."/>
            <person name="Hirani K."/>
            <person name="Jayaseelan J.C."/>
            <person name="Lara F."/>
            <person name="Munidasa M."/>
            <person name="Palculict T."/>
            <person name="Patil S."/>
            <person name="Pu L.-L."/>
            <person name="Saada N."/>
            <person name="Tang L."/>
            <person name="Weissenberger G."/>
            <person name="Zhu Y."/>
            <person name="Hemphill L."/>
            <person name="Shang Y."/>
            <person name="Youmans B."/>
            <person name="Ayvaz T."/>
            <person name="Ross M."/>
            <person name="Santibanez J."/>
            <person name="Aqrawi P."/>
            <person name="Gross S."/>
            <person name="Joshi V."/>
            <person name="Fowler G."/>
            <person name="Nazareth L."/>
            <person name="Reid J."/>
            <person name="Worley K."/>
            <person name="Petrosino J."/>
            <person name="Highlander S."/>
            <person name="Gibbs R."/>
        </authorList>
    </citation>
    <scope>NUCLEOTIDE SEQUENCE [LARGE SCALE GENOMIC DNA]</scope>
    <source>
        <strain evidence="3 4">ATCC 23263</strain>
    </source>
</reference>
<dbReference type="HOGENOM" id="CLU_096497_0_0_9"/>
<evidence type="ECO:0000313" key="4">
    <source>
        <dbReference type="Proteomes" id="UP000004754"/>
    </source>
</evidence>
<dbReference type="EMBL" id="AEQN01000016">
    <property type="protein sequence ID" value="EFV01709.1"/>
    <property type="molecule type" value="Genomic_DNA"/>
</dbReference>
<gene>
    <name evidence="3" type="ORF">HMP0721_1102</name>
</gene>
<keyword evidence="2" id="KW-0812">Transmembrane</keyword>
<feature type="transmembrane region" description="Helical" evidence="2">
    <location>
        <begin position="78"/>
        <end position="105"/>
    </location>
</feature>
<keyword evidence="2" id="KW-1133">Transmembrane helix</keyword>
<evidence type="ECO:0000256" key="1">
    <source>
        <dbReference type="SAM" id="MobiDB-lite"/>
    </source>
</evidence>
<keyword evidence="4" id="KW-1185">Reference proteome</keyword>
<organism evidence="3 4">
    <name type="scientific">Pseudoramibacter alactolyticus ATCC 23263</name>
    <dbReference type="NCBI Taxonomy" id="887929"/>
    <lineage>
        <taxon>Bacteria</taxon>
        <taxon>Bacillati</taxon>
        <taxon>Bacillota</taxon>
        <taxon>Clostridia</taxon>
        <taxon>Eubacteriales</taxon>
        <taxon>Eubacteriaceae</taxon>
        <taxon>Pseudoramibacter</taxon>
    </lineage>
</organism>
<sequence>MEELVKNMSETKRRSRQKAPEEPGETQARTNAKKIMRREQEAKAHRRWIALVGVGTFCSTMVITYLSDTVLSNANLLISFVILIAIIALGIATDIVGIAVASVSLEPFNAMAARKRRGAKTAVWLVKNAAKVSSVCNDVIGDICGVVSGGISVSITAQLARFYGLADSSFAGLIIAASVACLTVGGKAIGKDVAMKNGTAIVSAIAGPIAAVQNLVNRKN</sequence>
<evidence type="ECO:0008006" key="5">
    <source>
        <dbReference type="Google" id="ProtNLM"/>
    </source>
</evidence>
<accession>E6MGG9</accession>
<evidence type="ECO:0000313" key="3">
    <source>
        <dbReference type="EMBL" id="EFV01709.1"/>
    </source>
</evidence>
<protein>
    <recommendedName>
        <fullName evidence="5">CNNM transmembrane domain-containing protein</fullName>
    </recommendedName>
</protein>
<dbReference type="eggNOG" id="COG1253">
    <property type="taxonomic scope" value="Bacteria"/>
</dbReference>